<feature type="transmembrane region" description="Helical" evidence="6">
    <location>
        <begin position="408"/>
        <end position="426"/>
    </location>
</feature>
<comment type="subcellular location">
    <subcellularLocation>
        <location evidence="1">Cell inner membrane</location>
        <topology evidence="1">Multi-pass membrane protein</topology>
    </subcellularLocation>
</comment>
<feature type="transmembrane region" description="Helical" evidence="6">
    <location>
        <begin position="12"/>
        <end position="31"/>
    </location>
</feature>
<gene>
    <name evidence="8" type="ORF">GCM10023149_19300</name>
</gene>
<keyword evidence="5 6" id="KW-0472">Membrane</keyword>
<dbReference type="InterPro" id="IPR020846">
    <property type="entry name" value="MFS_dom"/>
</dbReference>
<organism evidence="8 9">
    <name type="scientific">Mucilaginibacter gynuensis</name>
    <dbReference type="NCBI Taxonomy" id="1302236"/>
    <lineage>
        <taxon>Bacteria</taxon>
        <taxon>Pseudomonadati</taxon>
        <taxon>Bacteroidota</taxon>
        <taxon>Sphingobacteriia</taxon>
        <taxon>Sphingobacteriales</taxon>
        <taxon>Sphingobacteriaceae</taxon>
        <taxon>Mucilaginibacter</taxon>
    </lineage>
</organism>
<protein>
    <submittedName>
        <fullName evidence="8">Sugar MFS transporter</fullName>
    </submittedName>
</protein>
<dbReference type="PROSITE" id="PS50850">
    <property type="entry name" value="MFS"/>
    <property type="match status" value="1"/>
</dbReference>
<dbReference type="CDD" id="cd17394">
    <property type="entry name" value="MFS_FucP_like"/>
    <property type="match status" value="1"/>
</dbReference>
<feature type="transmembrane region" description="Helical" evidence="6">
    <location>
        <begin position="272"/>
        <end position="288"/>
    </location>
</feature>
<dbReference type="Gene3D" id="1.20.1250.20">
    <property type="entry name" value="MFS general substrate transporter like domains"/>
    <property type="match status" value="2"/>
</dbReference>
<dbReference type="EMBL" id="BAABFT010000004">
    <property type="protein sequence ID" value="GAA4320173.1"/>
    <property type="molecule type" value="Genomic_DNA"/>
</dbReference>
<keyword evidence="2" id="KW-1003">Cell membrane</keyword>
<dbReference type="PANTHER" id="PTHR43702:SF3">
    <property type="entry name" value="PROTEIN TSGA"/>
    <property type="match status" value="1"/>
</dbReference>
<feature type="transmembrane region" description="Helical" evidence="6">
    <location>
        <begin position="300"/>
        <end position="318"/>
    </location>
</feature>
<reference evidence="9" key="1">
    <citation type="journal article" date="2019" name="Int. J. Syst. Evol. Microbiol.">
        <title>The Global Catalogue of Microorganisms (GCM) 10K type strain sequencing project: providing services to taxonomists for standard genome sequencing and annotation.</title>
        <authorList>
            <consortium name="The Broad Institute Genomics Platform"/>
            <consortium name="The Broad Institute Genome Sequencing Center for Infectious Disease"/>
            <person name="Wu L."/>
            <person name="Ma J."/>
        </authorList>
    </citation>
    <scope>NUCLEOTIDE SEQUENCE [LARGE SCALE GENOMIC DNA]</scope>
    <source>
        <strain evidence="9">JCM 17705</strain>
    </source>
</reference>
<dbReference type="Proteomes" id="UP001500582">
    <property type="component" value="Unassembled WGS sequence"/>
</dbReference>
<dbReference type="RefSeq" id="WP_345210843.1">
    <property type="nucleotide sequence ID" value="NZ_BAABFT010000004.1"/>
</dbReference>
<evidence type="ECO:0000256" key="1">
    <source>
        <dbReference type="ARBA" id="ARBA00004429"/>
    </source>
</evidence>
<feature type="domain" description="Major facilitator superfamily (MFS) profile" evidence="7">
    <location>
        <begin position="14"/>
        <end position="457"/>
    </location>
</feature>
<evidence type="ECO:0000256" key="6">
    <source>
        <dbReference type="SAM" id="Phobius"/>
    </source>
</evidence>
<keyword evidence="4 6" id="KW-1133">Transmembrane helix</keyword>
<proteinExistence type="predicted"/>
<feature type="transmembrane region" description="Helical" evidence="6">
    <location>
        <begin position="324"/>
        <end position="342"/>
    </location>
</feature>
<dbReference type="InterPro" id="IPR011701">
    <property type="entry name" value="MFS"/>
</dbReference>
<evidence type="ECO:0000256" key="5">
    <source>
        <dbReference type="ARBA" id="ARBA00023136"/>
    </source>
</evidence>
<name>A0ABP8GAF2_9SPHI</name>
<evidence type="ECO:0000256" key="2">
    <source>
        <dbReference type="ARBA" id="ARBA00022475"/>
    </source>
</evidence>
<evidence type="ECO:0000256" key="3">
    <source>
        <dbReference type="ARBA" id="ARBA00022692"/>
    </source>
</evidence>
<dbReference type="InterPro" id="IPR050375">
    <property type="entry name" value="MFS_TsgA-like"/>
</dbReference>
<feature type="transmembrane region" description="Helical" evidence="6">
    <location>
        <begin position="157"/>
        <end position="176"/>
    </location>
</feature>
<feature type="transmembrane region" description="Helical" evidence="6">
    <location>
        <begin position="111"/>
        <end position="136"/>
    </location>
</feature>
<evidence type="ECO:0000256" key="4">
    <source>
        <dbReference type="ARBA" id="ARBA00022989"/>
    </source>
</evidence>
<sequence length="469" mass="50778">MAKNQPASTNYTLPLVTLTSLFFMWGFITCMNDVLIPHLKELFKLSYTQSMLIQFCFFGAYFIGSLIYFFISYYKGDPINRIGYKNGILLGLLVSAIGCALFYPAATAGVYGLFLAALFVLGLGFTLLQIAANAYVSLLGSPESASSRLNLTQAFNALGTTIAPVLGGFLILQFFSDNGVITAASTRMPYLTFAGIFLLLMLLIYRVKLPQFASEEMETQGLGALKFMNLKLGVVAIFCYVGAEVAIGSFIISLLKHGDIAGLDETVSKNYLALYWGGAMLGRFLGAISLNQSLSAVKKILYMVVTAVLVFGVIFSIVDLSFAQIQPFLIFIVINLLAFLLGKSSPGRTLLLFASVNVVLLLITVFTGGHTAMWSVIAIGLFNSIMYSNIYTLAIADLGKYTSQGSSLLVMAILGGAVFPLAQGALTDVVGIQTALLLPVLNYLYLIFFGYYCWRKFSHVTMGAAKGGH</sequence>
<feature type="transmembrane region" description="Helical" evidence="6">
    <location>
        <begin position="372"/>
        <end position="396"/>
    </location>
</feature>
<dbReference type="Pfam" id="PF07690">
    <property type="entry name" value="MFS_1"/>
    <property type="match status" value="1"/>
</dbReference>
<keyword evidence="3 6" id="KW-0812">Transmembrane</keyword>
<feature type="transmembrane region" description="Helical" evidence="6">
    <location>
        <begin position="349"/>
        <end position="366"/>
    </location>
</feature>
<feature type="transmembrane region" description="Helical" evidence="6">
    <location>
        <begin position="228"/>
        <end position="252"/>
    </location>
</feature>
<evidence type="ECO:0000313" key="8">
    <source>
        <dbReference type="EMBL" id="GAA4320173.1"/>
    </source>
</evidence>
<comment type="caution">
    <text evidence="8">The sequence shown here is derived from an EMBL/GenBank/DDBJ whole genome shotgun (WGS) entry which is preliminary data.</text>
</comment>
<feature type="transmembrane region" description="Helical" evidence="6">
    <location>
        <begin position="188"/>
        <end position="207"/>
    </location>
</feature>
<dbReference type="SUPFAM" id="SSF103473">
    <property type="entry name" value="MFS general substrate transporter"/>
    <property type="match status" value="1"/>
</dbReference>
<dbReference type="InterPro" id="IPR036259">
    <property type="entry name" value="MFS_trans_sf"/>
</dbReference>
<dbReference type="PANTHER" id="PTHR43702">
    <property type="entry name" value="L-FUCOSE-PROTON SYMPORTER"/>
    <property type="match status" value="1"/>
</dbReference>
<feature type="transmembrane region" description="Helical" evidence="6">
    <location>
        <begin position="432"/>
        <end position="454"/>
    </location>
</feature>
<accession>A0ABP8GAF2</accession>
<feature type="transmembrane region" description="Helical" evidence="6">
    <location>
        <begin position="51"/>
        <end position="74"/>
    </location>
</feature>
<keyword evidence="9" id="KW-1185">Reference proteome</keyword>
<evidence type="ECO:0000313" key="9">
    <source>
        <dbReference type="Proteomes" id="UP001500582"/>
    </source>
</evidence>
<evidence type="ECO:0000259" key="7">
    <source>
        <dbReference type="PROSITE" id="PS50850"/>
    </source>
</evidence>
<feature type="transmembrane region" description="Helical" evidence="6">
    <location>
        <begin position="86"/>
        <end position="105"/>
    </location>
</feature>